<reference evidence="1" key="1">
    <citation type="submission" date="2015-12" db="EMBL/GenBank/DDBJ databases">
        <title>Gene expression during late stages of embryo sac development: a critical building block for successful pollen-pistil interactions.</title>
        <authorList>
            <person name="Liu Y."/>
            <person name="Joly V."/>
            <person name="Sabar M."/>
            <person name="Matton D.P."/>
        </authorList>
    </citation>
    <scope>NUCLEOTIDE SEQUENCE</scope>
</reference>
<evidence type="ECO:0000313" key="1">
    <source>
        <dbReference type="EMBL" id="JAP12898.1"/>
    </source>
</evidence>
<name>A0A0V0GXN2_SOLCH</name>
<sequence length="66" mass="7586">MFCEFYLIVTSGHGFKLWKQPLAKMWGKVAYNKPLWFSLFPYPAHSGGFSVRGCPLGLSHCDYRNV</sequence>
<dbReference type="EMBL" id="GEDG01028876">
    <property type="protein sequence ID" value="JAP12898.1"/>
    <property type="molecule type" value="Transcribed_RNA"/>
</dbReference>
<protein>
    <submittedName>
        <fullName evidence="1">Putative ovule protein</fullName>
    </submittedName>
</protein>
<proteinExistence type="predicted"/>
<organism evidence="1">
    <name type="scientific">Solanum chacoense</name>
    <name type="common">Chaco potato</name>
    <dbReference type="NCBI Taxonomy" id="4108"/>
    <lineage>
        <taxon>Eukaryota</taxon>
        <taxon>Viridiplantae</taxon>
        <taxon>Streptophyta</taxon>
        <taxon>Embryophyta</taxon>
        <taxon>Tracheophyta</taxon>
        <taxon>Spermatophyta</taxon>
        <taxon>Magnoliopsida</taxon>
        <taxon>eudicotyledons</taxon>
        <taxon>Gunneridae</taxon>
        <taxon>Pentapetalae</taxon>
        <taxon>asterids</taxon>
        <taxon>lamiids</taxon>
        <taxon>Solanales</taxon>
        <taxon>Solanaceae</taxon>
        <taxon>Solanoideae</taxon>
        <taxon>Solaneae</taxon>
        <taxon>Solanum</taxon>
    </lineage>
</organism>
<accession>A0A0V0GXN2</accession>
<dbReference type="AlphaFoldDB" id="A0A0V0GXN2"/>